<organism evidence="1 2">
    <name type="scientific">Gigaspora rosea</name>
    <dbReference type="NCBI Taxonomy" id="44941"/>
    <lineage>
        <taxon>Eukaryota</taxon>
        <taxon>Fungi</taxon>
        <taxon>Fungi incertae sedis</taxon>
        <taxon>Mucoromycota</taxon>
        <taxon>Glomeromycotina</taxon>
        <taxon>Glomeromycetes</taxon>
        <taxon>Diversisporales</taxon>
        <taxon>Gigasporaceae</taxon>
        <taxon>Gigaspora</taxon>
    </lineage>
</organism>
<dbReference type="AlphaFoldDB" id="A0A397VR68"/>
<evidence type="ECO:0000313" key="2">
    <source>
        <dbReference type="Proteomes" id="UP000266673"/>
    </source>
</evidence>
<dbReference type="OrthoDB" id="25503at2759"/>
<dbReference type="EMBL" id="QKWP01000349">
    <property type="protein sequence ID" value="RIB21646.1"/>
    <property type="molecule type" value="Genomic_DNA"/>
</dbReference>
<proteinExistence type="predicted"/>
<keyword evidence="2" id="KW-1185">Reference proteome</keyword>
<evidence type="ECO:0000313" key="1">
    <source>
        <dbReference type="EMBL" id="RIB21646.1"/>
    </source>
</evidence>
<accession>A0A397VR68</accession>
<protein>
    <submittedName>
        <fullName evidence="1">Uncharacterized protein</fullName>
    </submittedName>
</protein>
<reference evidence="1 2" key="1">
    <citation type="submission" date="2018-06" db="EMBL/GenBank/DDBJ databases">
        <title>Comparative genomics reveals the genomic features of Rhizophagus irregularis, R. cerebriforme, R. diaphanum and Gigaspora rosea, and their symbiotic lifestyle signature.</title>
        <authorList>
            <person name="Morin E."/>
            <person name="San Clemente H."/>
            <person name="Chen E.C.H."/>
            <person name="De La Providencia I."/>
            <person name="Hainaut M."/>
            <person name="Kuo A."/>
            <person name="Kohler A."/>
            <person name="Murat C."/>
            <person name="Tang N."/>
            <person name="Roy S."/>
            <person name="Loubradou J."/>
            <person name="Henrissat B."/>
            <person name="Grigoriev I.V."/>
            <person name="Corradi N."/>
            <person name="Roux C."/>
            <person name="Martin F.M."/>
        </authorList>
    </citation>
    <scope>NUCLEOTIDE SEQUENCE [LARGE SCALE GENOMIC DNA]</scope>
    <source>
        <strain evidence="1 2">DAOM 194757</strain>
    </source>
</reference>
<gene>
    <name evidence="1" type="ORF">C2G38_2176019</name>
</gene>
<name>A0A397VR68_9GLOM</name>
<dbReference type="Proteomes" id="UP000266673">
    <property type="component" value="Unassembled WGS sequence"/>
</dbReference>
<comment type="caution">
    <text evidence="1">The sequence shown here is derived from an EMBL/GenBank/DDBJ whole genome shotgun (WGS) entry which is preliminary data.</text>
</comment>
<sequence length="114" mass="13123">MEDLELIAPYDDIILPNAWEIENKVNYTDPDDNKAIIIHANNPIPLECGYFTLKLKMIGVGYCTKQNNKEIGDSYVKSNYIPVYDMLMPGQGYKENDVGCSYHVTMDIHFVLEW</sequence>